<evidence type="ECO:0000313" key="3">
    <source>
        <dbReference type="Proteomes" id="UP000704738"/>
    </source>
</evidence>
<dbReference type="EMBL" id="QJRE01000119">
    <property type="protein sequence ID" value="NWL49635.1"/>
    <property type="molecule type" value="Genomic_DNA"/>
</dbReference>
<evidence type="ECO:0000313" key="1">
    <source>
        <dbReference type="EMBL" id="NWL48760.1"/>
    </source>
</evidence>
<evidence type="ECO:0000313" key="2">
    <source>
        <dbReference type="EMBL" id="NWL49635.1"/>
    </source>
</evidence>
<accession>A0ABD6N8T2</accession>
<protein>
    <submittedName>
        <fullName evidence="1">Chromosome partitioning protein ParB</fullName>
    </submittedName>
</protein>
<sequence>LASELAGYANAPHMVCATEEGLGFSLAPDTAAPSTPHRTGIQLLLGALLRVQDDVAWEQRQQLPAALFGQLLLGVYDLPLIERPALAIGIERLPDPQLAQLFSLIRLSRRLIELTLSSTR</sequence>
<dbReference type="EMBL" id="QJRE01000115">
    <property type="protein sequence ID" value="NWL48760.1"/>
    <property type="molecule type" value="Genomic_DNA"/>
</dbReference>
<dbReference type="AlphaFoldDB" id="A0ABD6N8T2"/>
<reference evidence="1 3" key="1">
    <citation type="submission" date="2018-06" db="EMBL/GenBank/DDBJ databases">
        <title>Bacteria isolated from soil of Wuhan.</title>
        <authorList>
            <person name="Xiang W."/>
            <person name="Huang C."/>
        </authorList>
    </citation>
    <scope>NUCLEOTIDE SEQUENCE [LARGE SCALE GENOMIC DNA]</scope>
    <source>
        <strain evidence="3">xwS4</strain>
        <strain evidence="1">XwS4</strain>
    </source>
</reference>
<proteinExistence type="predicted"/>
<name>A0ABD6N8T2_9PSED</name>
<feature type="non-terminal residue" evidence="1">
    <location>
        <position position="1"/>
    </location>
</feature>
<comment type="caution">
    <text evidence="1">The sequence shown here is derived from an EMBL/GenBank/DDBJ whole genome shotgun (WGS) entry which is preliminary data.</text>
</comment>
<gene>
    <name evidence="1" type="ORF">DM819_23565</name>
    <name evidence="2" type="ORF">DM819_28110</name>
</gene>
<dbReference type="Proteomes" id="UP000704738">
    <property type="component" value="Unassembled WGS sequence"/>
</dbReference>
<organism evidence="1 3">
    <name type="scientific">Pseudomonas hunanensis</name>
    <dbReference type="NCBI Taxonomy" id="1247546"/>
    <lineage>
        <taxon>Bacteria</taxon>
        <taxon>Pseudomonadati</taxon>
        <taxon>Pseudomonadota</taxon>
        <taxon>Gammaproteobacteria</taxon>
        <taxon>Pseudomonadales</taxon>
        <taxon>Pseudomonadaceae</taxon>
        <taxon>Pseudomonas</taxon>
    </lineage>
</organism>